<dbReference type="Proteomes" id="UP000011668">
    <property type="component" value="Unassembled WGS sequence"/>
</dbReference>
<organism evidence="2 3">
    <name type="scientific">Thanatephorus cucumeris (strain AG1-IA)</name>
    <name type="common">Rice sheath blight fungus</name>
    <name type="synonym">Rhizoctonia solani</name>
    <dbReference type="NCBI Taxonomy" id="983506"/>
    <lineage>
        <taxon>Eukaryota</taxon>
        <taxon>Fungi</taxon>
        <taxon>Dikarya</taxon>
        <taxon>Basidiomycota</taxon>
        <taxon>Agaricomycotina</taxon>
        <taxon>Agaricomycetes</taxon>
        <taxon>Cantharellales</taxon>
        <taxon>Ceratobasidiaceae</taxon>
        <taxon>Rhizoctonia</taxon>
        <taxon>Rhizoctonia solani AG-1</taxon>
    </lineage>
</organism>
<comment type="caution">
    <text evidence="2">The sequence shown here is derived from an EMBL/GenBank/DDBJ whole genome shotgun (WGS) entry which is preliminary data.</text>
</comment>
<keyword evidence="3" id="KW-1185">Reference proteome</keyword>
<feature type="compositionally biased region" description="Basic and acidic residues" evidence="1">
    <location>
        <begin position="1"/>
        <end position="18"/>
    </location>
</feature>
<reference evidence="2 3" key="1">
    <citation type="journal article" date="2013" name="Nat. Commun.">
        <title>The evolution and pathogenic mechanisms of the rice sheath blight pathogen.</title>
        <authorList>
            <person name="Zheng A."/>
            <person name="Lin R."/>
            <person name="Xu L."/>
            <person name="Qin P."/>
            <person name="Tang C."/>
            <person name="Ai P."/>
            <person name="Zhang D."/>
            <person name="Liu Y."/>
            <person name="Sun Z."/>
            <person name="Feng H."/>
            <person name="Wang Y."/>
            <person name="Chen Y."/>
            <person name="Liang X."/>
            <person name="Fu R."/>
            <person name="Li Q."/>
            <person name="Zhang J."/>
            <person name="Yu X."/>
            <person name="Xie Z."/>
            <person name="Ding L."/>
            <person name="Guan P."/>
            <person name="Tang J."/>
            <person name="Liang Y."/>
            <person name="Wang S."/>
            <person name="Deng Q."/>
            <person name="Li S."/>
            <person name="Zhu J."/>
            <person name="Wang L."/>
            <person name="Liu H."/>
            <person name="Li P."/>
        </authorList>
    </citation>
    <scope>NUCLEOTIDE SEQUENCE [LARGE SCALE GENOMIC DNA]</scope>
    <source>
        <strain evidence="3">AG-1 IA</strain>
    </source>
</reference>
<name>L8WLL4_THACA</name>
<sequence>MIRIHVGERHETDVGERRSGKKRTRKKSEQYQDLLLGSRSVIAGHRLWDYASPSPYHPSSPFFNRRCPE</sequence>
<protein>
    <submittedName>
        <fullName evidence="2">Uncharacterized protein</fullName>
    </submittedName>
</protein>
<gene>
    <name evidence="2" type="ORF">AG1IA_06923</name>
</gene>
<dbReference type="AlphaFoldDB" id="L8WLL4"/>
<feature type="region of interest" description="Disordered" evidence="1">
    <location>
        <begin position="1"/>
        <end position="29"/>
    </location>
</feature>
<dbReference type="HOGENOM" id="CLU_2777662_0_0_1"/>
<evidence type="ECO:0000256" key="1">
    <source>
        <dbReference type="SAM" id="MobiDB-lite"/>
    </source>
</evidence>
<proteinExistence type="predicted"/>
<evidence type="ECO:0000313" key="2">
    <source>
        <dbReference type="EMBL" id="ELU39061.1"/>
    </source>
</evidence>
<accession>L8WLL4</accession>
<evidence type="ECO:0000313" key="3">
    <source>
        <dbReference type="Proteomes" id="UP000011668"/>
    </source>
</evidence>
<dbReference type="EMBL" id="AFRT01001943">
    <property type="protein sequence ID" value="ELU39061.1"/>
    <property type="molecule type" value="Genomic_DNA"/>
</dbReference>